<protein>
    <submittedName>
        <fullName evidence="5">Tetratricopeptide repeat protein</fullName>
    </submittedName>
</protein>
<dbReference type="InterPro" id="IPR011990">
    <property type="entry name" value="TPR-like_helical_dom_sf"/>
</dbReference>
<keyword evidence="1" id="KW-0677">Repeat</keyword>
<name>A0ABW9KJ98_9BACT</name>
<accession>A0ABW9KJ98</accession>
<reference evidence="5 6" key="1">
    <citation type="submission" date="2024-12" db="EMBL/GenBank/DDBJ databases">
        <authorList>
            <person name="Lee Y."/>
        </authorList>
    </citation>
    <scope>NUCLEOTIDE SEQUENCE [LARGE SCALE GENOMIC DNA]</scope>
    <source>
        <strain evidence="5 6">03SUJ4</strain>
    </source>
</reference>
<evidence type="ECO:0000313" key="6">
    <source>
        <dbReference type="Proteomes" id="UP001634747"/>
    </source>
</evidence>
<dbReference type="InterPro" id="IPR052346">
    <property type="entry name" value="O-mannosyl-transferase_TMTC"/>
</dbReference>
<keyword evidence="2" id="KW-0802">TPR repeat</keyword>
<dbReference type="PANTHER" id="PTHR44227">
    <property type="match status" value="1"/>
</dbReference>
<evidence type="ECO:0000256" key="1">
    <source>
        <dbReference type="ARBA" id="ARBA00022737"/>
    </source>
</evidence>
<dbReference type="Gene3D" id="1.25.40.10">
    <property type="entry name" value="Tetratricopeptide repeat domain"/>
    <property type="match status" value="3"/>
</dbReference>
<keyword evidence="6" id="KW-1185">Reference proteome</keyword>
<evidence type="ECO:0000256" key="2">
    <source>
        <dbReference type="ARBA" id="ARBA00022803"/>
    </source>
</evidence>
<dbReference type="Pfam" id="PF13432">
    <property type="entry name" value="TPR_16"/>
    <property type="match status" value="1"/>
</dbReference>
<proteinExistence type="predicted"/>
<feature type="signal peptide" evidence="4">
    <location>
        <begin position="1"/>
        <end position="19"/>
    </location>
</feature>
<gene>
    <name evidence="5" type="ORF">ACK2TP_08840</name>
</gene>
<evidence type="ECO:0000313" key="5">
    <source>
        <dbReference type="EMBL" id="MFN2975867.1"/>
    </source>
</evidence>
<dbReference type="EMBL" id="JBJYXY010000001">
    <property type="protein sequence ID" value="MFN2975867.1"/>
    <property type="molecule type" value="Genomic_DNA"/>
</dbReference>
<dbReference type="Pfam" id="PF14559">
    <property type="entry name" value="TPR_19"/>
    <property type="match status" value="2"/>
</dbReference>
<evidence type="ECO:0000256" key="3">
    <source>
        <dbReference type="SAM" id="MobiDB-lite"/>
    </source>
</evidence>
<organism evidence="5 6">
    <name type="scientific">Terriglobus aquaticus</name>
    <dbReference type="NCBI Taxonomy" id="940139"/>
    <lineage>
        <taxon>Bacteria</taxon>
        <taxon>Pseudomonadati</taxon>
        <taxon>Acidobacteriota</taxon>
        <taxon>Terriglobia</taxon>
        <taxon>Terriglobales</taxon>
        <taxon>Acidobacteriaceae</taxon>
        <taxon>Terriglobus</taxon>
    </lineage>
</organism>
<feature type="compositionally biased region" description="Polar residues" evidence="3">
    <location>
        <begin position="25"/>
        <end position="45"/>
    </location>
</feature>
<keyword evidence="4" id="KW-0732">Signal</keyword>
<sequence>MLRRSLGVLCLAVPLSAAAQWQLPPGTSSSADDSSRQANPTSGANGTIATAEKRMEAQDWSGAIQVLRPLVVREPNNAHAQYDLGFALDNGGDAAGAKAAYEAAAKADPTLVSARVSLGLLLARQGDAAAAARWLREATALPDEAASRPARAQAERALARLDLHSAPEHARDELLAAIRLSSEQRDDIELGGEIAEALQDDAAAEQAYARVLAASPADPDATAAYARVSLREGKIDQADQALQRGLAGHPDNPSLLAGRADLLLRGKKFDEAIPILERLHAADPANEATTLLLARAYVAAGTPDRANELFAALLRTDPKNPTLLVDDADSLIRQKRYAEAAAELERALALQFPTPTAKANAAGRLAFAASASQHPETVLRAVQIRDEILPPDAATTFLLATAHDTLLHTAQAAENYRKFLQLAGSSFPDEVWQAQQRLQVLRRAK</sequence>
<evidence type="ECO:0000256" key="4">
    <source>
        <dbReference type="SAM" id="SignalP"/>
    </source>
</evidence>
<dbReference type="RefSeq" id="WP_263412626.1">
    <property type="nucleotide sequence ID" value="NZ_BAABBH010000001.1"/>
</dbReference>
<feature type="chain" id="PRO_5045578170" evidence="4">
    <location>
        <begin position="20"/>
        <end position="445"/>
    </location>
</feature>
<comment type="caution">
    <text evidence="5">The sequence shown here is derived from an EMBL/GenBank/DDBJ whole genome shotgun (WGS) entry which is preliminary data.</text>
</comment>
<dbReference type="PANTHER" id="PTHR44227:SF3">
    <property type="entry name" value="PROTEIN O-MANNOSYL-TRANSFERASE TMTC4"/>
    <property type="match status" value="1"/>
</dbReference>
<dbReference type="SUPFAM" id="SSF48452">
    <property type="entry name" value="TPR-like"/>
    <property type="match status" value="2"/>
</dbReference>
<dbReference type="SMART" id="SM00028">
    <property type="entry name" value="TPR"/>
    <property type="match status" value="4"/>
</dbReference>
<dbReference type="InterPro" id="IPR019734">
    <property type="entry name" value="TPR_rpt"/>
</dbReference>
<dbReference type="Proteomes" id="UP001634747">
    <property type="component" value="Unassembled WGS sequence"/>
</dbReference>
<feature type="region of interest" description="Disordered" evidence="3">
    <location>
        <begin position="22"/>
        <end position="45"/>
    </location>
</feature>